<dbReference type="AlphaFoldDB" id="A7IAC8"/>
<accession>A7IAC8</accession>
<keyword evidence="2" id="KW-0472">Membrane</keyword>
<dbReference type="RefSeq" id="WP_012107747.1">
    <property type="nucleotide sequence ID" value="NC_009712.1"/>
</dbReference>
<dbReference type="Proteomes" id="UP000002408">
    <property type="component" value="Chromosome"/>
</dbReference>
<dbReference type="HOGENOM" id="CLU_1237915_0_0_2"/>
<evidence type="ECO:0000256" key="1">
    <source>
        <dbReference type="SAM" id="MobiDB-lite"/>
    </source>
</evidence>
<keyword evidence="2" id="KW-0812">Transmembrane</keyword>
<evidence type="ECO:0000256" key="2">
    <source>
        <dbReference type="SAM" id="Phobius"/>
    </source>
</evidence>
<reference evidence="4" key="1">
    <citation type="journal article" date="2015" name="Microbiology">
        <title>Genome of Methanoregula boonei 6A8 reveals adaptations to oligotrophic peatland environments.</title>
        <authorList>
            <person name="Braeuer S."/>
            <person name="Cadillo-Quiroz H."/>
            <person name="Kyrpides N."/>
            <person name="Woyke T."/>
            <person name="Goodwin L."/>
            <person name="Detter C."/>
            <person name="Podell S."/>
            <person name="Yavitt J.B."/>
            <person name="Zinder S.H."/>
        </authorList>
    </citation>
    <scope>NUCLEOTIDE SEQUENCE [LARGE SCALE GENOMIC DNA]</scope>
    <source>
        <strain evidence="4">DSM 21154 / JCM 14090 / 6A8</strain>
    </source>
</reference>
<organism evidence="3 4">
    <name type="scientific">Methanoregula boonei (strain DSM 21154 / JCM 14090 / 6A8)</name>
    <dbReference type="NCBI Taxonomy" id="456442"/>
    <lineage>
        <taxon>Archaea</taxon>
        <taxon>Methanobacteriati</taxon>
        <taxon>Methanobacteriota</taxon>
        <taxon>Stenosarchaea group</taxon>
        <taxon>Methanomicrobia</taxon>
        <taxon>Methanomicrobiales</taxon>
        <taxon>Methanoregulaceae</taxon>
        <taxon>Methanoregula</taxon>
    </lineage>
</organism>
<feature type="region of interest" description="Disordered" evidence="1">
    <location>
        <begin position="173"/>
        <end position="194"/>
    </location>
</feature>
<keyword evidence="4" id="KW-1185">Reference proteome</keyword>
<protein>
    <submittedName>
        <fullName evidence="3">Uncharacterized protein</fullName>
    </submittedName>
</protein>
<keyword evidence="2" id="KW-1133">Transmembrane helix</keyword>
<sequence length="223" mass="23150" precursor="true">MITLESPRILRYILLLVAVGVLCLGAAPPVTATFIVSGQSFRPAPPVTPGTLENATITYAMIPTGATTFSRTHSLQMQTSLWEAHWIIQVFVNGIPQANQTATGPAAFMSGYLLSYPTTDDVSFNVFLTGTIPLGEGTNVTLLQVNEIDTTGGTAPLGSSTVSLPLVVTSTAGSSTPLPETATASPEAPASPSPTQAGSDFVFIGVTASLVAMVAFGYSRSRR</sequence>
<evidence type="ECO:0000313" key="4">
    <source>
        <dbReference type="Proteomes" id="UP000002408"/>
    </source>
</evidence>
<dbReference type="KEGG" id="mbn:Mboo_2175"/>
<dbReference type="GeneID" id="5412208"/>
<proteinExistence type="predicted"/>
<feature type="transmembrane region" description="Helical" evidence="2">
    <location>
        <begin position="201"/>
        <end position="218"/>
    </location>
</feature>
<evidence type="ECO:0000313" key="3">
    <source>
        <dbReference type="EMBL" id="ABS56689.1"/>
    </source>
</evidence>
<name>A7IAC8_METB6</name>
<gene>
    <name evidence="3" type="ordered locus">Mboo_2175</name>
</gene>
<dbReference type="eggNOG" id="arCOG03888">
    <property type="taxonomic scope" value="Archaea"/>
</dbReference>
<dbReference type="EMBL" id="CP000780">
    <property type="protein sequence ID" value="ABS56689.1"/>
    <property type="molecule type" value="Genomic_DNA"/>
</dbReference>